<keyword evidence="4" id="KW-1185">Reference proteome</keyword>
<dbReference type="PaxDb" id="55529-EKX40617"/>
<evidence type="ECO:0000313" key="4">
    <source>
        <dbReference type="Proteomes" id="UP000011087"/>
    </source>
</evidence>
<dbReference type="GeneID" id="17297246"/>
<evidence type="ECO:0000256" key="1">
    <source>
        <dbReference type="SAM" id="SignalP"/>
    </source>
</evidence>
<organism evidence="2">
    <name type="scientific">Guillardia theta (strain CCMP2712)</name>
    <name type="common">Cryptophyte</name>
    <dbReference type="NCBI Taxonomy" id="905079"/>
    <lineage>
        <taxon>Eukaryota</taxon>
        <taxon>Cryptophyceae</taxon>
        <taxon>Pyrenomonadales</taxon>
        <taxon>Geminigeraceae</taxon>
        <taxon>Guillardia</taxon>
    </lineage>
</organism>
<evidence type="ECO:0000313" key="2">
    <source>
        <dbReference type="EMBL" id="EKX40617.1"/>
    </source>
</evidence>
<dbReference type="RefSeq" id="XP_005827597.1">
    <property type="nucleotide sequence ID" value="XM_005827540.1"/>
</dbReference>
<sequence length="131" mass="13671">MQLLRSCLLLALVASASAFSAPTLPLRASGRAAVSQRTVMSYSPVPSPEGTKETYWETKAPSSEVLGIGKNLPSGSFASASVVAALVGGFCTSQCVPLTADPNPLYIAGSLFLPYSWALHVAAWIQKNNGK</sequence>
<dbReference type="KEGG" id="gtt:GUITHDRAFT_96294"/>
<accession>L1IWX4</accession>
<keyword evidence="1" id="KW-0732">Signal</keyword>
<reference evidence="2 4" key="1">
    <citation type="journal article" date="2012" name="Nature">
        <title>Algal genomes reveal evolutionary mosaicism and the fate of nucleomorphs.</title>
        <authorList>
            <consortium name="DOE Joint Genome Institute"/>
            <person name="Curtis B.A."/>
            <person name="Tanifuji G."/>
            <person name="Burki F."/>
            <person name="Gruber A."/>
            <person name="Irimia M."/>
            <person name="Maruyama S."/>
            <person name="Arias M.C."/>
            <person name="Ball S.G."/>
            <person name="Gile G.H."/>
            <person name="Hirakawa Y."/>
            <person name="Hopkins J.F."/>
            <person name="Kuo A."/>
            <person name="Rensing S.A."/>
            <person name="Schmutz J."/>
            <person name="Symeonidi A."/>
            <person name="Elias M."/>
            <person name="Eveleigh R.J."/>
            <person name="Herman E.K."/>
            <person name="Klute M.J."/>
            <person name="Nakayama T."/>
            <person name="Obornik M."/>
            <person name="Reyes-Prieto A."/>
            <person name="Armbrust E.V."/>
            <person name="Aves S.J."/>
            <person name="Beiko R.G."/>
            <person name="Coutinho P."/>
            <person name="Dacks J.B."/>
            <person name="Durnford D.G."/>
            <person name="Fast N.M."/>
            <person name="Green B.R."/>
            <person name="Grisdale C.J."/>
            <person name="Hempel F."/>
            <person name="Henrissat B."/>
            <person name="Hoppner M.P."/>
            <person name="Ishida K."/>
            <person name="Kim E."/>
            <person name="Koreny L."/>
            <person name="Kroth P.G."/>
            <person name="Liu Y."/>
            <person name="Malik S.B."/>
            <person name="Maier U.G."/>
            <person name="McRose D."/>
            <person name="Mock T."/>
            <person name="Neilson J.A."/>
            <person name="Onodera N.T."/>
            <person name="Poole A.M."/>
            <person name="Pritham E.J."/>
            <person name="Richards T.A."/>
            <person name="Rocap G."/>
            <person name="Roy S.W."/>
            <person name="Sarai C."/>
            <person name="Schaack S."/>
            <person name="Shirato S."/>
            <person name="Slamovits C.H."/>
            <person name="Spencer D.F."/>
            <person name="Suzuki S."/>
            <person name="Worden A.Z."/>
            <person name="Zauner S."/>
            <person name="Barry K."/>
            <person name="Bell C."/>
            <person name="Bharti A.K."/>
            <person name="Crow J.A."/>
            <person name="Grimwood J."/>
            <person name="Kramer R."/>
            <person name="Lindquist E."/>
            <person name="Lucas S."/>
            <person name="Salamov A."/>
            <person name="McFadden G.I."/>
            <person name="Lane C.E."/>
            <person name="Keeling P.J."/>
            <person name="Gray M.W."/>
            <person name="Grigoriev I.V."/>
            <person name="Archibald J.M."/>
        </authorList>
    </citation>
    <scope>NUCLEOTIDE SEQUENCE</scope>
    <source>
        <strain evidence="2 4">CCMP2712</strain>
    </source>
</reference>
<protein>
    <submittedName>
        <fullName evidence="2 3">Uncharacterized protein</fullName>
    </submittedName>
</protein>
<dbReference type="OMA" id="IHETNIL"/>
<dbReference type="HOGENOM" id="CLU_1931571_0_0_1"/>
<reference evidence="3" key="3">
    <citation type="submission" date="2015-06" db="UniProtKB">
        <authorList>
            <consortium name="EnsemblProtists"/>
        </authorList>
    </citation>
    <scope>IDENTIFICATION</scope>
</reference>
<dbReference type="EMBL" id="JH993030">
    <property type="protein sequence ID" value="EKX40617.1"/>
    <property type="molecule type" value="Genomic_DNA"/>
</dbReference>
<feature type="chain" id="PRO_5008770610" evidence="1">
    <location>
        <begin position="19"/>
        <end position="131"/>
    </location>
</feature>
<gene>
    <name evidence="2" type="ORF">GUITHDRAFT_96294</name>
</gene>
<feature type="signal peptide" evidence="1">
    <location>
        <begin position="1"/>
        <end position="18"/>
    </location>
</feature>
<reference evidence="4" key="2">
    <citation type="submission" date="2012-11" db="EMBL/GenBank/DDBJ databases">
        <authorList>
            <person name="Kuo A."/>
            <person name="Curtis B.A."/>
            <person name="Tanifuji G."/>
            <person name="Burki F."/>
            <person name="Gruber A."/>
            <person name="Irimia M."/>
            <person name="Maruyama S."/>
            <person name="Arias M.C."/>
            <person name="Ball S.G."/>
            <person name="Gile G.H."/>
            <person name="Hirakawa Y."/>
            <person name="Hopkins J.F."/>
            <person name="Rensing S.A."/>
            <person name="Schmutz J."/>
            <person name="Symeonidi A."/>
            <person name="Elias M."/>
            <person name="Eveleigh R.J."/>
            <person name="Herman E.K."/>
            <person name="Klute M.J."/>
            <person name="Nakayama T."/>
            <person name="Obornik M."/>
            <person name="Reyes-Prieto A."/>
            <person name="Armbrust E.V."/>
            <person name="Aves S.J."/>
            <person name="Beiko R.G."/>
            <person name="Coutinho P."/>
            <person name="Dacks J.B."/>
            <person name="Durnford D.G."/>
            <person name="Fast N.M."/>
            <person name="Green B.R."/>
            <person name="Grisdale C."/>
            <person name="Hempe F."/>
            <person name="Henrissat B."/>
            <person name="Hoppner M.P."/>
            <person name="Ishida K.-I."/>
            <person name="Kim E."/>
            <person name="Koreny L."/>
            <person name="Kroth P.G."/>
            <person name="Liu Y."/>
            <person name="Malik S.-B."/>
            <person name="Maier U.G."/>
            <person name="McRose D."/>
            <person name="Mock T."/>
            <person name="Neilson J.A."/>
            <person name="Onodera N.T."/>
            <person name="Poole A.M."/>
            <person name="Pritham E.J."/>
            <person name="Richards T.A."/>
            <person name="Rocap G."/>
            <person name="Roy S.W."/>
            <person name="Sarai C."/>
            <person name="Schaack S."/>
            <person name="Shirato S."/>
            <person name="Slamovits C.H."/>
            <person name="Spencer D.F."/>
            <person name="Suzuki S."/>
            <person name="Worden A.Z."/>
            <person name="Zauner S."/>
            <person name="Barry K."/>
            <person name="Bell C."/>
            <person name="Bharti A.K."/>
            <person name="Crow J.A."/>
            <person name="Grimwood J."/>
            <person name="Kramer R."/>
            <person name="Lindquist E."/>
            <person name="Lucas S."/>
            <person name="Salamov A."/>
            <person name="McFadden G.I."/>
            <person name="Lane C.E."/>
            <person name="Keeling P.J."/>
            <person name="Gray M.W."/>
            <person name="Grigoriev I.V."/>
            <person name="Archibald J.M."/>
        </authorList>
    </citation>
    <scope>NUCLEOTIDE SEQUENCE</scope>
    <source>
        <strain evidence="4">CCMP2712</strain>
    </source>
</reference>
<dbReference type="Proteomes" id="UP000011087">
    <property type="component" value="Unassembled WGS sequence"/>
</dbReference>
<name>L1IWX4_GUITC</name>
<dbReference type="AlphaFoldDB" id="L1IWX4"/>
<proteinExistence type="predicted"/>
<evidence type="ECO:0000313" key="3">
    <source>
        <dbReference type="EnsemblProtists" id="EKX40617"/>
    </source>
</evidence>
<dbReference type="EnsemblProtists" id="EKX40617">
    <property type="protein sequence ID" value="EKX40617"/>
    <property type="gene ID" value="GUITHDRAFT_96294"/>
</dbReference>
<dbReference type="OrthoDB" id="5007at2759"/>